<evidence type="ECO:0000313" key="3">
    <source>
        <dbReference type="EMBL" id="SJZ46211.1"/>
    </source>
</evidence>
<evidence type="ECO:0000259" key="2">
    <source>
        <dbReference type="Pfam" id="PF13649"/>
    </source>
</evidence>
<organism evidence="3 4">
    <name type="scientific">Pilibacter termitis</name>
    <dbReference type="NCBI Taxonomy" id="263852"/>
    <lineage>
        <taxon>Bacteria</taxon>
        <taxon>Bacillati</taxon>
        <taxon>Bacillota</taxon>
        <taxon>Bacilli</taxon>
        <taxon>Lactobacillales</taxon>
        <taxon>Enterococcaceae</taxon>
        <taxon>Pilibacter</taxon>
    </lineage>
</organism>
<keyword evidence="1 3" id="KW-0808">Transferase</keyword>
<dbReference type="OrthoDB" id="9811589at2"/>
<dbReference type="RefSeq" id="WP_078806370.1">
    <property type="nucleotide sequence ID" value="NZ_FUXI01000003.1"/>
</dbReference>
<dbReference type="Proteomes" id="UP000190328">
    <property type="component" value="Unassembled WGS sequence"/>
</dbReference>
<dbReference type="STRING" id="263852.SAMN02745116_00407"/>
<dbReference type="Pfam" id="PF13649">
    <property type="entry name" value="Methyltransf_25"/>
    <property type="match status" value="1"/>
</dbReference>
<keyword evidence="3" id="KW-0489">Methyltransferase</keyword>
<sequence>MENYETFAFIYDKVMDTSLYEKWLSFSKRHLPKETKSLLELACGTGALAVELAKEGYEVTGLDLSEEMLMMAYNRAVEEEVNIQWCEGDMLDLSEVGTYQAVTCFSDSLCYMKNRQEVQQVFDEVYRVLEDDGVFIFDVHSIYQIDEVFPNYSYHENEEDFAFLWDSFSGGKTHSIVHELTFFVENAEGVFERIDEVHEERTYSLEQYQFMLESAGFNNIEIYADFKDTSPTKESKRWFFVCGK</sequence>
<dbReference type="AlphaFoldDB" id="A0A1T4KUW4"/>
<reference evidence="3 4" key="1">
    <citation type="submission" date="2017-02" db="EMBL/GenBank/DDBJ databases">
        <authorList>
            <person name="Peterson S.W."/>
        </authorList>
    </citation>
    <scope>NUCLEOTIDE SEQUENCE [LARGE SCALE GENOMIC DNA]</scope>
    <source>
        <strain evidence="3 4">ATCC BAA-1030</strain>
    </source>
</reference>
<evidence type="ECO:0000313" key="4">
    <source>
        <dbReference type="Proteomes" id="UP000190328"/>
    </source>
</evidence>
<dbReference type="InterPro" id="IPR041698">
    <property type="entry name" value="Methyltransf_25"/>
</dbReference>
<evidence type="ECO:0000256" key="1">
    <source>
        <dbReference type="ARBA" id="ARBA00022679"/>
    </source>
</evidence>
<dbReference type="GO" id="GO:0032259">
    <property type="term" value="P:methylation"/>
    <property type="evidence" value="ECO:0007669"/>
    <property type="project" value="UniProtKB-KW"/>
</dbReference>
<protein>
    <submittedName>
        <fullName evidence="3">Methyltransferase domain-containing protein</fullName>
    </submittedName>
</protein>
<name>A0A1T4KUW4_9ENTE</name>
<proteinExistence type="predicted"/>
<dbReference type="Gene3D" id="3.40.50.150">
    <property type="entry name" value="Vaccinia Virus protein VP39"/>
    <property type="match status" value="1"/>
</dbReference>
<dbReference type="PANTHER" id="PTHR43861">
    <property type="entry name" value="TRANS-ACONITATE 2-METHYLTRANSFERASE-RELATED"/>
    <property type="match status" value="1"/>
</dbReference>
<feature type="domain" description="Methyltransferase" evidence="2">
    <location>
        <begin position="39"/>
        <end position="133"/>
    </location>
</feature>
<accession>A0A1T4KUW4</accession>
<dbReference type="EMBL" id="FUXI01000003">
    <property type="protein sequence ID" value="SJZ46211.1"/>
    <property type="molecule type" value="Genomic_DNA"/>
</dbReference>
<dbReference type="GO" id="GO:0008168">
    <property type="term" value="F:methyltransferase activity"/>
    <property type="evidence" value="ECO:0007669"/>
    <property type="project" value="UniProtKB-KW"/>
</dbReference>
<dbReference type="SUPFAM" id="SSF53335">
    <property type="entry name" value="S-adenosyl-L-methionine-dependent methyltransferases"/>
    <property type="match status" value="1"/>
</dbReference>
<dbReference type="CDD" id="cd02440">
    <property type="entry name" value="AdoMet_MTases"/>
    <property type="match status" value="1"/>
</dbReference>
<keyword evidence="4" id="KW-1185">Reference proteome</keyword>
<gene>
    <name evidence="3" type="ORF">SAMN02745116_00407</name>
</gene>
<dbReference type="Gene3D" id="2.20.25.110">
    <property type="entry name" value="S-adenosyl-L-methionine-dependent methyltransferases"/>
    <property type="match status" value="1"/>
</dbReference>
<dbReference type="InterPro" id="IPR029063">
    <property type="entry name" value="SAM-dependent_MTases_sf"/>
</dbReference>